<evidence type="ECO:0000313" key="7">
    <source>
        <dbReference type="EMBL" id="KAG3218263.1"/>
    </source>
</evidence>
<reference evidence="8" key="3">
    <citation type="submission" date="2021-01" db="EMBL/GenBank/DDBJ databases">
        <title>Phytophthora aleatoria, a newly-described species from Pinus radiata is distinct from Phytophthora cactorum isolates based on comparative genomics.</title>
        <authorList>
            <person name="Mcdougal R."/>
            <person name="Panda P."/>
            <person name="Williams N."/>
            <person name="Studholme D.J."/>
        </authorList>
    </citation>
    <scope>NUCLEOTIDE SEQUENCE</scope>
    <source>
        <strain evidence="8">NZFS 3830</strain>
    </source>
</reference>
<dbReference type="Gene3D" id="3.90.1170.40">
    <property type="entry name" value="Molybdopterin biosynthesis MoaE subunit"/>
    <property type="match status" value="1"/>
</dbReference>
<dbReference type="Pfam" id="PF02391">
    <property type="entry name" value="MoaE"/>
    <property type="match status" value="1"/>
</dbReference>
<evidence type="ECO:0000313" key="6">
    <source>
        <dbReference type="EMBL" id="KAG2932276.1"/>
    </source>
</evidence>
<dbReference type="FunFam" id="3.90.1170.40:FF:000002">
    <property type="entry name" value="Molybdopterin synthase catalytic subunit"/>
    <property type="match status" value="1"/>
</dbReference>
<keyword evidence="2 4" id="KW-0808">Transferase</keyword>
<dbReference type="Proteomes" id="UP000760860">
    <property type="component" value="Unassembled WGS sequence"/>
</dbReference>
<reference evidence="6" key="2">
    <citation type="submission" date="2018-10" db="EMBL/GenBank/DDBJ databases">
        <title>Effector identification in a new, highly contiguous assembly of the strawberry crown rot pathogen Phytophthora cactorum.</title>
        <authorList>
            <person name="Armitage A.D."/>
            <person name="Nellist C.F."/>
            <person name="Bates H."/>
            <person name="Vickerstaff R.J."/>
            <person name="Harrison R.J."/>
        </authorList>
    </citation>
    <scope>NUCLEOTIDE SEQUENCE</scope>
    <source>
        <strain evidence="6">4040</strain>
        <strain evidence="7">P421</strain>
    </source>
</reference>
<feature type="binding site" evidence="4">
    <location>
        <position position="134"/>
    </location>
    <ligand>
        <name>substrate</name>
    </ligand>
</feature>
<proteinExistence type="inferred from homology"/>
<feature type="compositionally biased region" description="Polar residues" evidence="5">
    <location>
        <begin position="1"/>
        <end position="15"/>
    </location>
</feature>
<dbReference type="InterPro" id="IPR029412">
    <property type="entry name" value="CEP19"/>
</dbReference>
<dbReference type="EMBL" id="JAENGZ010000400">
    <property type="protein sequence ID" value="KAG6960158.1"/>
    <property type="molecule type" value="Genomic_DNA"/>
</dbReference>
<evidence type="ECO:0000313" key="10">
    <source>
        <dbReference type="Proteomes" id="UP000251314"/>
    </source>
</evidence>
<comment type="subunit">
    <text evidence="4">Heterotetramer; composed of 2 small (MOCS2A) and 2 large (MOCS2B) subunits.</text>
</comment>
<dbReference type="STRING" id="29920.A0A329T409"/>
<dbReference type="CDD" id="cd00756">
    <property type="entry name" value="MoaE"/>
    <property type="match status" value="1"/>
</dbReference>
<evidence type="ECO:0000256" key="4">
    <source>
        <dbReference type="HAMAP-Rule" id="MF_03052"/>
    </source>
</evidence>
<dbReference type="GO" id="GO:0030366">
    <property type="term" value="F:molybdopterin synthase activity"/>
    <property type="evidence" value="ECO:0007669"/>
    <property type="project" value="UniProtKB-UniRule"/>
</dbReference>
<dbReference type="InterPro" id="IPR036563">
    <property type="entry name" value="MoaE_sf"/>
</dbReference>
<keyword evidence="1 4" id="KW-0963">Cytoplasm</keyword>
<comment type="similarity">
    <text evidence="4">Belongs to the MoaE family. MOCS2B subfamily.</text>
</comment>
<dbReference type="PANTHER" id="PTHR23404">
    <property type="entry name" value="MOLYBDOPTERIN SYNTHASE RELATED"/>
    <property type="match status" value="1"/>
</dbReference>
<keyword evidence="10" id="KW-1185">Reference proteome</keyword>
<name>A0A329T409_9STRA</name>
<protein>
    <recommendedName>
        <fullName evidence="4">Molybdopterin synthase catalytic subunit</fullName>
        <ecNumber evidence="4">2.8.1.12</ecNumber>
    </recommendedName>
    <alternativeName>
        <fullName evidence="4">Molybdenum cofactor synthesis protein 2 large subunit</fullName>
    </alternativeName>
    <alternativeName>
        <fullName evidence="4">Molybdenum cofactor synthesis protein 2B</fullName>
        <shortName evidence="4">MOCS2B</shortName>
    </alternativeName>
</protein>
<dbReference type="GO" id="GO:0006777">
    <property type="term" value="P:Mo-molybdopterin cofactor biosynthetic process"/>
    <property type="evidence" value="ECO:0007669"/>
    <property type="project" value="UniProtKB-UniRule"/>
</dbReference>
<dbReference type="UniPathway" id="UPA00344"/>
<sequence>MTDAKTVTSHSSTESGRGDFVEVGYEPLDNQRAVALVTHPSAGAISTFVGTTRDNFQGKKVVRLEYEGYTTMAVSELRKICDTIREKWPDVVGVALLHRLGVVEVAEASVIVAVSSPHRREALEACAFAIDTLKATVPIWKSEQYEGDTRMWKENIEWKDGAAARSSCCGSKRVMVPVEHKISLSSKFSRKGRAIAVSAIETKGSHMGAVGGIEPRRLALRYEPPGIIVEYVYHSTAAKQLYHHEIDLKAELSSFGASRFSEYRIDEVVNNIIRQHADVVGHSKVPSAQLVRLVRKLVDHQTTSREPVATSAPILPQADYNRVSETQLKQVKQKMDLVFEQNIVRPDQEGYQYDKQIEFQPATETSDWDD</sequence>
<organism evidence="9 10">
    <name type="scientific">Phytophthora cactorum</name>
    <dbReference type="NCBI Taxonomy" id="29920"/>
    <lineage>
        <taxon>Eukaryota</taxon>
        <taxon>Sar</taxon>
        <taxon>Stramenopiles</taxon>
        <taxon>Oomycota</taxon>
        <taxon>Peronosporomycetes</taxon>
        <taxon>Peronosporales</taxon>
        <taxon>Peronosporaceae</taxon>
        <taxon>Phytophthora</taxon>
    </lineage>
</organism>
<feature type="binding site" evidence="4">
    <location>
        <begin position="118"/>
        <end position="119"/>
    </location>
    <ligand>
        <name>substrate</name>
    </ligand>
</feature>
<dbReference type="Proteomes" id="UP000251314">
    <property type="component" value="Unassembled WGS sequence"/>
</dbReference>
<dbReference type="GO" id="GO:1990140">
    <property type="term" value="C:molybdopterin synthase complex"/>
    <property type="evidence" value="ECO:0007669"/>
    <property type="project" value="UniProtKB-UniRule"/>
</dbReference>
<keyword evidence="3 4" id="KW-0501">Molybdenum cofactor biosynthesis</keyword>
<dbReference type="Proteomes" id="UP000688947">
    <property type="component" value="Unassembled WGS sequence"/>
</dbReference>
<dbReference type="EMBL" id="RCMK01000382">
    <property type="protein sequence ID" value="KAG2932276.1"/>
    <property type="molecule type" value="Genomic_DNA"/>
</dbReference>
<dbReference type="AlphaFoldDB" id="A0A329T409"/>
<comment type="catalytic activity">
    <reaction evidence="4">
        <text>2 [molybdopterin-synthase sulfur-carrier protein]-C-terminal-Gly-aminoethanethioate + cyclic pyranopterin phosphate + H2O = molybdopterin + 2 [molybdopterin-synthase sulfur-carrier protein]-C-terminal Gly-Gly + 2 H(+)</text>
        <dbReference type="Rhea" id="RHEA:26333"/>
        <dbReference type="Rhea" id="RHEA-COMP:12202"/>
        <dbReference type="Rhea" id="RHEA-COMP:19907"/>
        <dbReference type="ChEBI" id="CHEBI:15377"/>
        <dbReference type="ChEBI" id="CHEBI:15378"/>
        <dbReference type="ChEBI" id="CHEBI:58698"/>
        <dbReference type="ChEBI" id="CHEBI:59648"/>
        <dbReference type="ChEBI" id="CHEBI:90778"/>
        <dbReference type="ChEBI" id="CHEBI:232372"/>
        <dbReference type="EC" id="2.8.1.12"/>
    </reaction>
</comment>
<evidence type="ECO:0000256" key="2">
    <source>
        <dbReference type="ARBA" id="ARBA00022679"/>
    </source>
</evidence>
<reference evidence="9 10" key="1">
    <citation type="submission" date="2018-01" db="EMBL/GenBank/DDBJ databases">
        <title>Draft genome of the strawberry crown rot pathogen Phytophthora cactorum.</title>
        <authorList>
            <person name="Armitage A.D."/>
            <person name="Lysoe E."/>
            <person name="Nellist C.F."/>
            <person name="Harrison R.J."/>
            <person name="Brurberg M.B."/>
        </authorList>
    </citation>
    <scope>NUCLEOTIDE SEQUENCE [LARGE SCALE GENOMIC DNA]</scope>
    <source>
        <strain evidence="9 10">10300</strain>
    </source>
</reference>
<feature type="binding site" evidence="4">
    <location>
        <begin position="141"/>
        <end position="143"/>
    </location>
    <ligand>
        <name>substrate</name>
    </ligand>
</feature>
<gene>
    <name evidence="8" type="ORF">JG687_00008389</name>
    <name evidence="9" type="ORF">PC110_g536</name>
    <name evidence="6" type="ORF">PC117_g13210</name>
    <name evidence="7" type="ORF">PC129_g10927</name>
</gene>
<dbReference type="InterPro" id="IPR028888">
    <property type="entry name" value="MOCS2B_euk"/>
</dbReference>
<comment type="subcellular location">
    <subcellularLocation>
        <location evidence="4">Cytoplasm</location>
    </subcellularLocation>
</comment>
<feature type="region of interest" description="Disordered" evidence="5">
    <location>
        <begin position="1"/>
        <end position="20"/>
    </location>
</feature>
<dbReference type="EMBL" id="RCMV01000373">
    <property type="protein sequence ID" value="KAG3218263.1"/>
    <property type="molecule type" value="Genomic_DNA"/>
</dbReference>
<dbReference type="OrthoDB" id="5531344at2759"/>
<dbReference type="EMBL" id="MJFZ01000005">
    <property type="protein sequence ID" value="RAW43298.1"/>
    <property type="molecule type" value="Genomic_DNA"/>
</dbReference>
<evidence type="ECO:0000256" key="3">
    <source>
        <dbReference type="ARBA" id="ARBA00023150"/>
    </source>
</evidence>
<evidence type="ECO:0000313" key="9">
    <source>
        <dbReference type="EMBL" id="RAW43298.1"/>
    </source>
</evidence>
<evidence type="ECO:0000256" key="5">
    <source>
        <dbReference type="SAM" id="MobiDB-lite"/>
    </source>
</evidence>
<dbReference type="Pfam" id="PF14933">
    <property type="entry name" value="CEP19"/>
    <property type="match status" value="1"/>
</dbReference>
<evidence type="ECO:0000256" key="1">
    <source>
        <dbReference type="ARBA" id="ARBA00022490"/>
    </source>
</evidence>
<dbReference type="VEuPathDB" id="FungiDB:PC110_g536"/>
<accession>A0A329T409</accession>
<dbReference type="InterPro" id="IPR003448">
    <property type="entry name" value="Mopterin_biosynth_MoaE"/>
</dbReference>
<comment type="function">
    <text evidence="4">Catalytic subunit of the molybdopterin synthase complex, a complex that catalyzes the conversion of precursor Z into molybdopterin. Acts by mediating the incorporation of 2 sulfur atoms from thiocarboxylated MOCS2A into precursor Z to generate a dithiolene group.</text>
</comment>
<comment type="caution">
    <text evidence="9">The sequence shown here is derived from an EMBL/GenBank/DDBJ whole genome shotgun (WGS) entry which is preliminary data.</text>
</comment>
<dbReference type="HAMAP" id="MF_03052">
    <property type="entry name" value="MOC2B"/>
    <property type="match status" value="1"/>
</dbReference>
<dbReference type="Proteomes" id="UP000736787">
    <property type="component" value="Unassembled WGS sequence"/>
</dbReference>
<evidence type="ECO:0000313" key="8">
    <source>
        <dbReference type="EMBL" id="KAG6960158.1"/>
    </source>
</evidence>
<dbReference type="SUPFAM" id="SSF54690">
    <property type="entry name" value="Molybdopterin synthase subunit MoaE"/>
    <property type="match status" value="1"/>
</dbReference>
<comment type="pathway">
    <text evidence="4">Cofactor biosynthesis; molybdopterin biosynthesis.</text>
</comment>
<dbReference type="EC" id="2.8.1.12" evidence="4"/>